<keyword evidence="5" id="KW-1015">Disulfide bond</keyword>
<evidence type="ECO:0000256" key="8">
    <source>
        <dbReference type="SAM" id="SignalP"/>
    </source>
</evidence>
<organism evidence="10">
    <name type="scientific">Pristhesancus plagipennis</name>
    <name type="common">Common assassin bug</name>
    <dbReference type="NCBI Taxonomy" id="1955184"/>
    <lineage>
        <taxon>Eukaryota</taxon>
        <taxon>Metazoa</taxon>
        <taxon>Ecdysozoa</taxon>
        <taxon>Arthropoda</taxon>
        <taxon>Hexapoda</taxon>
        <taxon>Insecta</taxon>
        <taxon>Pterygota</taxon>
        <taxon>Neoptera</taxon>
        <taxon>Paraneoptera</taxon>
        <taxon>Hemiptera</taxon>
        <taxon>Heteroptera</taxon>
        <taxon>Panheteroptera</taxon>
        <taxon>Cimicomorpha</taxon>
        <taxon>Reduviidae</taxon>
        <taxon>Harpactorinae</taxon>
        <taxon>Harpactorini</taxon>
        <taxon>Pristhesancus</taxon>
    </lineage>
</organism>
<proteinExistence type="evidence at transcript level"/>
<dbReference type="FunFam" id="1.10.530.10:FF:000001">
    <property type="entry name" value="Lysozyme C"/>
    <property type="match status" value="1"/>
</dbReference>
<dbReference type="PANTHER" id="PTHR11407">
    <property type="entry name" value="LYSOZYME C"/>
    <property type="match status" value="1"/>
</dbReference>
<dbReference type="CDD" id="cd16899">
    <property type="entry name" value="LYZ_C_invert"/>
    <property type="match status" value="1"/>
</dbReference>
<dbReference type="AlphaFoldDB" id="A0A2K8JLT0"/>
<dbReference type="Gene3D" id="1.10.530.10">
    <property type="match status" value="1"/>
</dbReference>
<protein>
    <recommendedName>
        <fullName evidence="3">lysozyme</fullName>
        <ecNumber evidence="3">3.2.1.17</ecNumber>
    </recommendedName>
</protein>
<dbReference type="GO" id="GO:0003796">
    <property type="term" value="F:lysozyme activity"/>
    <property type="evidence" value="ECO:0007669"/>
    <property type="project" value="UniProtKB-EC"/>
</dbReference>
<dbReference type="SMART" id="SM00263">
    <property type="entry name" value="LYZ1"/>
    <property type="match status" value="1"/>
</dbReference>
<evidence type="ECO:0000256" key="1">
    <source>
        <dbReference type="ARBA" id="ARBA00000632"/>
    </source>
</evidence>
<name>A0A2K8JLT0_PRIPG</name>
<evidence type="ECO:0000256" key="3">
    <source>
        <dbReference type="ARBA" id="ARBA00012732"/>
    </source>
</evidence>
<dbReference type="PRINTS" id="PR00135">
    <property type="entry name" value="LYZLACT"/>
</dbReference>
<evidence type="ECO:0000256" key="6">
    <source>
        <dbReference type="ARBA" id="ARBA00023295"/>
    </source>
</evidence>
<keyword evidence="8" id="KW-0732">Signal</keyword>
<dbReference type="GO" id="GO:0031640">
    <property type="term" value="P:killing of cells of another organism"/>
    <property type="evidence" value="ECO:0007669"/>
    <property type="project" value="UniProtKB-KW"/>
</dbReference>
<dbReference type="PROSITE" id="PS00128">
    <property type="entry name" value="GLYCOSYL_HYDROL_F22_1"/>
    <property type="match status" value="1"/>
</dbReference>
<feature type="chain" id="PRO_5014966103" description="lysozyme" evidence="8">
    <location>
        <begin position="19"/>
        <end position="139"/>
    </location>
</feature>
<dbReference type="SUPFAM" id="SSF53955">
    <property type="entry name" value="Lysozyme-like"/>
    <property type="match status" value="1"/>
</dbReference>
<keyword evidence="4" id="KW-0081">Bacteriolytic enzyme</keyword>
<evidence type="ECO:0000256" key="4">
    <source>
        <dbReference type="ARBA" id="ARBA00022638"/>
    </source>
</evidence>
<comment type="catalytic activity">
    <reaction evidence="1">
        <text>Hydrolysis of (1-&gt;4)-beta-linkages between N-acetylmuramic acid and N-acetyl-D-glucosamine residues in a peptidoglycan and between N-acetyl-D-glucosamine residues in chitodextrins.</text>
        <dbReference type="EC" id="3.2.1.17"/>
    </reaction>
</comment>
<accession>A0A2K8JLT0</accession>
<keyword evidence="6" id="KW-0378">Hydrolase</keyword>
<keyword evidence="6" id="KW-0326">Glycosidase</keyword>
<dbReference type="EC" id="3.2.1.17" evidence="3"/>
<feature type="signal peptide" evidence="8">
    <location>
        <begin position="1"/>
        <end position="18"/>
    </location>
</feature>
<keyword evidence="4" id="KW-0929">Antimicrobial</keyword>
<dbReference type="InterPro" id="IPR019799">
    <property type="entry name" value="Glyco_hydro_22_CS"/>
</dbReference>
<dbReference type="PRINTS" id="PR00137">
    <property type="entry name" value="LYSOZYME"/>
</dbReference>
<evidence type="ECO:0000259" key="9">
    <source>
        <dbReference type="PROSITE" id="PS00128"/>
    </source>
</evidence>
<dbReference type="Pfam" id="PF00062">
    <property type="entry name" value="Lys"/>
    <property type="match status" value="1"/>
</dbReference>
<dbReference type="InterPro" id="IPR001916">
    <property type="entry name" value="Glyco_hydro_22"/>
</dbReference>
<dbReference type="PANTHER" id="PTHR11407:SF63">
    <property type="entry name" value="LYSOZYME C"/>
    <property type="match status" value="1"/>
</dbReference>
<comment type="similarity">
    <text evidence="2 7">Belongs to the glycosyl hydrolase 22 family.</text>
</comment>
<evidence type="ECO:0000313" key="10">
    <source>
        <dbReference type="EMBL" id="ATU82768.1"/>
    </source>
</evidence>
<dbReference type="EMBL" id="KY031017">
    <property type="protein sequence ID" value="ATU82768.1"/>
    <property type="molecule type" value="mRNA"/>
</dbReference>
<reference evidence="10" key="1">
    <citation type="submission" date="2016-10" db="EMBL/GenBank/DDBJ databases">
        <title>The assassin bug Pristhesancus plagipennis produces two different types of venom.</title>
        <authorList>
            <person name="Walker A.A."/>
            <person name="Herzig V."/>
            <person name="Jin J."/>
            <person name="Fry B.G."/>
            <person name="King G.F."/>
        </authorList>
    </citation>
    <scope>NUCLEOTIDE SEQUENCE</scope>
    <source>
        <tissue evidence="10">Venom/labial glands</tissue>
    </source>
</reference>
<dbReference type="PROSITE" id="PS51348">
    <property type="entry name" value="GLYCOSYL_HYDROL_F22_2"/>
    <property type="match status" value="1"/>
</dbReference>
<dbReference type="InterPro" id="IPR000974">
    <property type="entry name" value="Glyco_hydro_22_lys"/>
</dbReference>
<evidence type="ECO:0000256" key="2">
    <source>
        <dbReference type="ARBA" id="ARBA00010859"/>
    </source>
</evidence>
<evidence type="ECO:0000256" key="5">
    <source>
        <dbReference type="ARBA" id="ARBA00023157"/>
    </source>
</evidence>
<dbReference type="InterPro" id="IPR023346">
    <property type="entry name" value="Lysozyme-like_dom_sf"/>
</dbReference>
<evidence type="ECO:0000256" key="7">
    <source>
        <dbReference type="RuleBase" id="RU004440"/>
    </source>
</evidence>
<feature type="domain" description="Glycosyl hydrolases family 22 (GH22)" evidence="9">
    <location>
        <begin position="89"/>
        <end position="107"/>
    </location>
</feature>
<dbReference type="GO" id="GO:0042742">
    <property type="term" value="P:defense response to bacterium"/>
    <property type="evidence" value="ECO:0007669"/>
    <property type="project" value="UniProtKB-KW"/>
</dbReference>
<sequence>MKATLLLLFITLLGVSHAKVFSRCELAHELVKHGIPRGDLSNWICLIEAESGRNSRARGGPNYNGSYDNGLFQINDQFWCMNGRAGHDCHVSCEALRSDNIGPSVKCALLIKQRQGWNAWYGWKNKCKGRPLPNVNSCF</sequence>